<evidence type="ECO:0000313" key="3">
    <source>
        <dbReference type="Proteomes" id="UP000076722"/>
    </source>
</evidence>
<evidence type="ECO:0000256" key="1">
    <source>
        <dbReference type="SAM" id="MobiDB-lite"/>
    </source>
</evidence>
<reference evidence="2 3" key="1">
    <citation type="journal article" date="2016" name="Mol. Biol. Evol.">
        <title>Comparative Genomics of Early-Diverging Mushroom-Forming Fungi Provides Insights into the Origins of Lignocellulose Decay Capabilities.</title>
        <authorList>
            <person name="Nagy L.G."/>
            <person name="Riley R."/>
            <person name="Tritt A."/>
            <person name="Adam C."/>
            <person name="Daum C."/>
            <person name="Floudas D."/>
            <person name="Sun H."/>
            <person name="Yadav J.S."/>
            <person name="Pangilinan J."/>
            <person name="Larsson K.H."/>
            <person name="Matsuura K."/>
            <person name="Barry K."/>
            <person name="Labutti K."/>
            <person name="Kuo R."/>
            <person name="Ohm R.A."/>
            <person name="Bhattacharya S.S."/>
            <person name="Shirouzu T."/>
            <person name="Yoshinaga Y."/>
            <person name="Martin F.M."/>
            <person name="Grigoriev I.V."/>
            <person name="Hibbett D.S."/>
        </authorList>
    </citation>
    <scope>NUCLEOTIDE SEQUENCE [LARGE SCALE GENOMIC DNA]</scope>
    <source>
        <strain evidence="2 3">HHB9708</strain>
    </source>
</reference>
<dbReference type="Proteomes" id="UP000076722">
    <property type="component" value="Unassembled WGS sequence"/>
</dbReference>
<protein>
    <submittedName>
        <fullName evidence="2">Uncharacterized protein</fullName>
    </submittedName>
</protein>
<accession>A0A164SNQ5</accession>
<feature type="region of interest" description="Disordered" evidence="1">
    <location>
        <begin position="65"/>
        <end position="85"/>
    </location>
</feature>
<proteinExistence type="predicted"/>
<name>A0A164SNQ5_9AGAM</name>
<dbReference type="AlphaFoldDB" id="A0A164SNQ5"/>
<evidence type="ECO:0000313" key="2">
    <source>
        <dbReference type="EMBL" id="KZS91663.1"/>
    </source>
</evidence>
<gene>
    <name evidence="2" type="ORF">SISNIDRAFT_467593</name>
</gene>
<keyword evidence="3" id="KW-1185">Reference proteome</keyword>
<sequence length="243" mass="27086">MTSLGYHAEVPLPGPRLDASALNSNAQASLLNPSETGDYRTRLQSDENHFDVKIFSQIEAILQLPSIGGTSDPPPPPLPPEPDDPLKCDASARSIVFALHAGCLDSQLFAGTETGPTARCWTRQMDNEKVYLRWHRSRHTHLSSVEQDTHLARQREFHHRKRRHDSRTIYKLQVEESSKAILARKQTNIYVEVSLAGYSREVQATNRPSDLQSGSAAAILASLTLELFIEEARAMAHGFSTFM</sequence>
<dbReference type="EMBL" id="KV419414">
    <property type="protein sequence ID" value="KZS91663.1"/>
    <property type="molecule type" value="Genomic_DNA"/>
</dbReference>
<organism evidence="2 3">
    <name type="scientific">Sistotremastrum niveocremeum HHB9708</name>
    <dbReference type="NCBI Taxonomy" id="1314777"/>
    <lineage>
        <taxon>Eukaryota</taxon>
        <taxon>Fungi</taxon>
        <taxon>Dikarya</taxon>
        <taxon>Basidiomycota</taxon>
        <taxon>Agaricomycotina</taxon>
        <taxon>Agaricomycetes</taxon>
        <taxon>Sistotremastrales</taxon>
        <taxon>Sistotremastraceae</taxon>
        <taxon>Sertulicium</taxon>
        <taxon>Sertulicium niveocremeum</taxon>
    </lineage>
</organism>